<name>A0A3P2RGI7_WEIVI</name>
<protein>
    <submittedName>
        <fullName evidence="1">Uncharacterized protein</fullName>
    </submittedName>
</protein>
<accession>A0A3P2RGI7</accession>
<dbReference type="AlphaFoldDB" id="A0A3P2RGI7"/>
<evidence type="ECO:0000313" key="1">
    <source>
        <dbReference type="EMBL" id="RRG18431.1"/>
    </source>
</evidence>
<dbReference type="OrthoDB" id="9837565at2"/>
<comment type="caution">
    <text evidence="1">The sequence shown here is derived from an EMBL/GenBank/DDBJ whole genome shotgun (WGS) entry which is preliminary data.</text>
</comment>
<dbReference type="RefSeq" id="WP_124942412.1">
    <property type="nucleotide sequence ID" value="NZ_RHGY01000001.1"/>
</dbReference>
<sequence length="338" mass="39094">MISELLIQLPRGTRKVSFLHIWEHSVVRSLEANLKKEGLDIDGIVISAKTFIDSATIELYYLDSQKTADLIRISKKSVSNIPIDFVTEELTRLKDEVSYIDMDEETRFQYEGFIQSEHANIMELYDYEYISKVEIQRLLTNAKNDIRYGLVNSDGTKILSSNPIDQKDNYLMSSFHRNDQFINFDFIISISTLKEYLETYLLSFIIGMTDESILQETYLKDHDKYLGYSFHIMFGNDVHIGGNIDSQNVPKINLHQLFKVDDIKNMSDGQFTKSLNSCLMFLELFKSSYDFGKDALRFLPQDTQISPLTIDQTMHSITKKDIIAMYQNLIGTINVNNI</sequence>
<reference evidence="1 2" key="1">
    <citation type="submission" date="2018-10" db="EMBL/GenBank/DDBJ databases">
        <title>Draft genome sequence of Weissella viridescens UCO-SMC3.</title>
        <authorList>
            <person name="Garcia-Cancino A."/>
            <person name="Espinoza-Monje M."/>
            <person name="Albarracin L."/>
            <person name="Garcia-Castillo V."/>
            <person name="Campos-Martin J."/>
            <person name="Nakano Y."/>
            <person name="Guitierrez-Zamorano C."/>
            <person name="Ikeda-Ohtsubo W."/>
            <person name="Morita H."/>
            <person name="Kitazawa H."/>
            <person name="Villena J."/>
        </authorList>
    </citation>
    <scope>NUCLEOTIDE SEQUENCE [LARGE SCALE GENOMIC DNA]</scope>
    <source>
        <strain evidence="1 2">UCO-SMC3</strain>
    </source>
</reference>
<proteinExistence type="predicted"/>
<gene>
    <name evidence="1" type="ORF">D3P96_00130</name>
</gene>
<dbReference type="EMBL" id="RHGY01000001">
    <property type="protein sequence ID" value="RRG18431.1"/>
    <property type="molecule type" value="Genomic_DNA"/>
</dbReference>
<dbReference type="Proteomes" id="UP000275836">
    <property type="component" value="Unassembled WGS sequence"/>
</dbReference>
<evidence type="ECO:0000313" key="2">
    <source>
        <dbReference type="Proteomes" id="UP000275836"/>
    </source>
</evidence>
<organism evidence="1 2">
    <name type="scientific">Weissella viridescens</name>
    <name type="common">Lactobacillus viridescens</name>
    <dbReference type="NCBI Taxonomy" id="1629"/>
    <lineage>
        <taxon>Bacteria</taxon>
        <taxon>Bacillati</taxon>
        <taxon>Bacillota</taxon>
        <taxon>Bacilli</taxon>
        <taxon>Lactobacillales</taxon>
        <taxon>Lactobacillaceae</taxon>
        <taxon>Weissella</taxon>
    </lineage>
</organism>